<dbReference type="OrthoDB" id="6479173at2759"/>
<dbReference type="GeneID" id="117648612"/>
<accession>A0A6P8Z3R6</accession>
<dbReference type="AlphaFoldDB" id="A0A6P8Z3R6"/>
<name>A0A6P8Z3R6_THRPL</name>
<protein>
    <submittedName>
        <fullName evidence="2">Uncharacterized protein LOC117648612 isoform X2</fullName>
    </submittedName>
</protein>
<organism evidence="2">
    <name type="scientific">Thrips palmi</name>
    <name type="common">Melon thrips</name>
    <dbReference type="NCBI Taxonomy" id="161013"/>
    <lineage>
        <taxon>Eukaryota</taxon>
        <taxon>Metazoa</taxon>
        <taxon>Ecdysozoa</taxon>
        <taxon>Arthropoda</taxon>
        <taxon>Hexapoda</taxon>
        <taxon>Insecta</taxon>
        <taxon>Pterygota</taxon>
        <taxon>Neoptera</taxon>
        <taxon>Paraneoptera</taxon>
        <taxon>Thysanoptera</taxon>
        <taxon>Terebrantia</taxon>
        <taxon>Thripoidea</taxon>
        <taxon>Thripidae</taxon>
        <taxon>Thrips</taxon>
    </lineage>
</organism>
<sequence length="143" mass="15395">MCMVTDAVVAEPGVAPSPPPTPSLSLRQLKDILFDTCTGCHQSQAQDDMSAIPHGVLAARAVSANNAKRVDPGRSELACEDPPLKYNSKLMNSIWGLYNRYSVHNFKKNTDGEFMNNNLGSHQQMLITVTAAAPLSGALLNVQ</sequence>
<dbReference type="RefSeq" id="XP_034247113.1">
    <property type="nucleotide sequence ID" value="XM_034391222.1"/>
</dbReference>
<keyword evidence="1" id="KW-1185">Reference proteome</keyword>
<gene>
    <name evidence="2" type="primary">LOC117648612</name>
</gene>
<reference evidence="2" key="1">
    <citation type="submission" date="2025-08" db="UniProtKB">
        <authorList>
            <consortium name="RefSeq"/>
        </authorList>
    </citation>
    <scope>IDENTIFICATION</scope>
    <source>
        <tissue evidence="2">Total insect</tissue>
    </source>
</reference>
<proteinExistence type="predicted"/>
<evidence type="ECO:0000313" key="1">
    <source>
        <dbReference type="Proteomes" id="UP000515158"/>
    </source>
</evidence>
<dbReference type="Proteomes" id="UP000515158">
    <property type="component" value="Unplaced"/>
</dbReference>
<evidence type="ECO:0000313" key="2">
    <source>
        <dbReference type="RefSeq" id="XP_034247113.1"/>
    </source>
</evidence>